<feature type="domain" description="Transposase IS4-like" evidence="2">
    <location>
        <begin position="124"/>
        <end position="357"/>
    </location>
</feature>
<dbReference type="GO" id="GO:0003677">
    <property type="term" value="F:DNA binding"/>
    <property type="evidence" value="ECO:0007669"/>
    <property type="project" value="InterPro"/>
</dbReference>
<evidence type="ECO:0000313" key="5">
    <source>
        <dbReference type="Proteomes" id="UP000094793"/>
    </source>
</evidence>
<name>A0A1D7W3U3_BREAU</name>
<organism evidence="4 5">
    <name type="scientific">Brevibacterium aurantiacum</name>
    <dbReference type="NCBI Taxonomy" id="273384"/>
    <lineage>
        <taxon>Bacteria</taxon>
        <taxon>Bacillati</taxon>
        <taxon>Actinomycetota</taxon>
        <taxon>Actinomycetes</taxon>
        <taxon>Micrococcales</taxon>
        <taxon>Brevibacteriaceae</taxon>
        <taxon>Brevibacterium</taxon>
    </lineage>
</organism>
<sequence length="389" mass="42098">MSSHSAMPVARCVQSLADLRSRFAELPDPRRRRGVRHRVSAILAIAAAAVTCGARSLTTIGEWAADAPQRILATLGARWHLGRGRHVAPHETTLRRTLQAFDAAVLDEVISDWLAGHLTVREDLEAIAVDGKTLRGARDADGEQAHLLSAVVHDAGVVIAQRDVAAKTNEITELAPLLAGVDLTGKVITADALHTQRATAEDLVTAQRADYVLTVKANQPTLFAACQQALSGPSRAFAAEDVSSERGHGRTEQRTTRTMPVTDGDGIDFPHAAQVFRIRRDTGGLDGQRIRKETAYCITSLAPAQAGPARLGALVRGHWEIENRVHWVRDVTYDEDRSQVRTGAAPQVMASLRNLAISAFRLAGHTNIAAALRWAARDYHRPLTILGLT</sequence>
<dbReference type="Proteomes" id="UP000094793">
    <property type="component" value="Chromosome"/>
</dbReference>
<proteinExistence type="predicted"/>
<dbReference type="PATRIC" id="fig|1703.10.peg.2093"/>
<dbReference type="EMBL" id="CP017150">
    <property type="protein sequence ID" value="AOP53737.1"/>
    <property type="molecule type" value="Genomic_DNA"/>
</dbReference>
<accession>A0A1D7W3U3</accession>
<dbReference type="KEGG" id="blin:BLSMQ_2029"/>
<dbReference type="GO" id="GO:0006313">
    <property type="term" value="P:DNA transposition"/>
    <property type="evidence" value="ECO:0007669"/>
    <property type="project" value="InterPro"/>
</dbReference>
<evidence type="ECO:0000259" key="3">
    <source>
        <dbReference type="Pfam" id="PF13808"/>
    </source>
</evidence>
<dbReference type="Pfam" id="PF13808">
    <property type="entry name" value="DDE_Tnp_1_assoc"/>
    <property type="match status" value="1"/>
</dbReference>
<feature type="region of interest" description="Disordered" evidence="1">
    <location>
        <begin position="241"/>
        <end position="264"/>
    </location>
</feature>
<dbReference type="InterPro" id="IPR051698">
    <property type="entry name" value="Transposase_11-like"/>
</dbReference>
<feature type="compositionally biased region" description="Basic and acidic residues" evidence="1">
    <location>
        <begin position="243"/>
        <end position="255"/>
    </location>
</feature>
<evidence type="ECO:0000256" key="1">
    <source>
        <dbReference type="SAM" id="MobiDB-lite"/>
    </source>
</evidence>
<dbReference type="InterPro" id="IPR032806">
    <property type="entry name" value="YbfD_N"/>
</dbReference>
<dbReference type="GO" id="GO:0004803">
    <property type="term" value="F:transposase activity"/>
    <property type="evidence" value="ECO:0007669"/>
    <property type="project" value="InterPro"/>
</dbReference>
<gene>
    <name evidence="4" type="ORF">BLSMQ_2029</name>
</gene>
<dbReference type="AlphaFoldDB" id="A0A1D7W3U3"/>
<dbReference type="Pfam" id="PF01609">
    <property type="entry name" value="DDE_Tnp_1"/>
    <property type="match status" value="1"/>
</dbReference>
<dbReference type="PANTHER" id="PTHR30298">
    <property type="entry name" value="H REPEAT-ASSOCIATED PREDICTED TRANSPOSASE"/>
    <property type="match status" value="1"/>
</dbReference>
<reference evidence="5" key="1">
    <citation type="submission" date="2016-09" db="EMBL/GenBank/DDBJ databases">
        <title>Complete Genome Sequence of Brevibacterium linens SMQ-1335.</title>
        <authorList>
            <person name="de Melo A.G."/>
            <person name="Labrie S.J."/>
            <person name="Dumaresq J."/>
            <person name="Roberts R.J."/>
            <person name="Tremblay D.M."/>
            <person name="Moineau S."/>
        </authorList>
    </citation>
    <scope>NUCLEOTIDE SEQUENCE [LARGE SCALE GENOMIC DNA]</scope>
    <source>
        <strain evidence="5">SMQ-1335</strain>
    </source>
</reference>
<feature type="domain" description="H repeat-associated protein N-terminal" evidence="3">
    <location>
        <begin position="22"/>
        <end position="114"/>
    </location>
</feature>
<dbReference type="InterPro" id="IPR047647">
    <property type="entry name" value="ISAs1_transpos"/>
</dbReference>
<evidence type="ECO:0000313" key="4">
    <source>
        <dbReference type="EMBL" id="AOP53737.1"/>
    </source>
</evidence>
<dbReference type="NCBIfam" id="NF033564">
    <property type="entry name" value="transpos_ISAs1"/>
    <property type="match status" value="1"/>
</dbReference>
<dbReference type="InterPro" id="IPR002559">
    <property type="entry name" value="Transposase_11"/>
</dbReference>
<protein>
    <submittedName>
        <fullName evidence="4">Mobile element protein</fullName>
    </submittedName>
</protein>
<evidence type="ECO:0000259" key="2">
    <source>
        <dbReference type="Pfam" id="PF01609"/>
    </source>
</evidence>
<dbReference type="PANTHER" id="PTHR30298:SF0">
    <property type="entry name" value="PROTEIN YBFL-RELATED"/>
    <property type="match status" value="1"/>
</dbReference>